<sequence>MSRNPQTQIQIPTMSPSSLVVVVVTDIKGHHRLSRKSRAQLLLITSPQKKLVPLV</sequence>
<dbReference type="Proteomes" id="UP000030161">
    <property type="component" value="Unassembled WGS sequence"/>
</dbReference>
<dbReference type="AlphaFoldDB" id="A0AB34PX63"/>
<organism evidence="1 2">
    <name type="scientific">Candida albicans P78048</name>
    <dbReference type="NCBI Taxonomy" id="1094989"/>
    <lineage>
        <taxon>Eukaryota</taxon>
        <taxon>Fungi</taxon>
        <taxon>Dikarya</taxon>
        <taxon>Ascomycota</taxon>
        <taxon>Saccharomycotina</taxon>
        <taxon>Pichiomycetes</taxon>
        <taxon>Debaryomycetaceae</taxon>
        <taxon>Candida/Lodderomyces clade</taxon>
        <taxon>Candida</taxon>
    </lineage>
</organism>
<evidence type="ECO:0000313" key="2">
    <source>
        <dbReference type="Proteomes" id="UP000030161"/>
    </source>
</evidence>
<dbReference type="EMBL" id="AJIX01000009">
    <property type="protein sequence ID" value="KGR16525.1"/>
    <property type="molecule type" value="Genomic_DNA"/>
</dbReference>
<evidence type="ECO:0000313" key="1">
    <source>
        <dbReference type="EMBL" id="KGR16525.1"/>
    </source>
</evidence>
<protein>
    <submittedName>
        <fullName evidence="1">Uncharacterized protein</fullName>
    </submittedName>
</protein>
<accession>A0AB34PX63</accession>
<name>A0AB34PX63_CANAX</name>
<comment type="caution">
    <text evidence="1">The sequence shown here is derived from an EMBL/GenBank/DDBJ whole genome shotgun (WGS) entry which is preliminary data.</text>
</comment>
<gene>
    <name evidence="1" type="ORF">MG3_01253</name>
</gene>
<proteinExistence type="predicted"/>
<reference evidence="1 2" key="1">
    <citation type="submission" date="2013-12" db="EMBL/GenBank/DDBJ databases">
        <title>The Genome Sequence of Candida albicans P78048.</title>
        <authorList>
            <consortium name="The Broad Institute Genome Sequencing Platform"/>
            <consortium name="The Broad Institute Genome Sequencing Center for Infectious Disease"/>
            <person name="Cuomo C."/>
            <person name="Bennett R."/>
            <person name="Hirakawa M."/>
            <person name="Noverr M."/>
            <person name="Mitchell A."/>
            <person name="Young S.K."/>
            <person name="Zeng Q."/>
            <person name="Gargeya S."/>
            <person name="Fitzgerald M."/>
            <person name="Abouelleil A."/>
            <person name="Alvarado L."/>
            <person name="Berlin A.M."/>
            <person name="Chapman S.B."/>
            <person name="Dewar J."/>
            <person name="Goldberg J."/>
            <person name="Griggs A."/>
            <person name="Gujja S."/>
            <person name="Hansen M."/>
            <person name="Howarth C."/>
            <person name="Imamovic A."/>
            <person name="Larimer J."/>
            <person name="McCowan C."/>
            <person name="Murphy C."/>
            <person name="Pearson M."/>
            <person name="Priest M."/>
            <person name="Roberts A."/>
            <person name="Saif S."/>
            <person name="Shea T."/>
            <person name="Sykes S."/>
            <person name="Wortman J."/>
            <person name="Nusbaum C."/>
            <person name="Birren B."/>
        </authorList>
    </citation>
    <scope>NUCLEOTIDE SEQUENCE [LARGE SCALE GENOMIC DNA]</scope>
    <source>
        <strain evidence="1 2">P78048</strain>
    </source>
</reference>